<gene>
    <name evidence="5" type="ORF">OWR29_41840</name>
</gene>
<dbReference type="EMBL" id="JAPNTZ010000021">
    <property type="protein sequence ID" value="MCY1144581.1"/>
    <property type="molecule type" value="Genomic_DNA"/>
</dbReference>
<dbReference type="Gene3D" id="1.10.10.1320">
    <property type="entry name" value="Anti-sigma factor, zinc-finger domain"/>
    <property type="match status" value="1"/>
</dbReference>
<feature type="transmembrane region" description="Helical" evidence="3">
    <location>
        <begin position="89"/>
        <end position="109"/>
    </location>
</feature>
<dbReference type="Pfam" id="PF13490">
    <property type="entry name" value="zf-HC2"/>
    <property type="match status" value="1"/>
</dbReference>
<dbReference type="InterPro" id="IPR041916">
    <property type="entry name" value="Anti_sigma_zinc_sf"/>
</dbReference>
<keyword evidence="2" id="KW-0804">Transcription</keyword>
<evidence type="ECO:0000313" key="6">
    <source>
        <dbReference type="Proteomes" id="UP001151002"/>
    </source>
</evidence>
<evidence type="ECO:0000313" key="5">
    <source>
        <dbReference type="EMBL" id="MCY1144581.1"/>
    </source>
</evidence>
<name>A0ABT4BDJ0_9ACTN</name>
<dbReference type="InterPro" id="IPR027383">
    <property type="entry name" value="Znf_put"/>
</dbReference>
<dbReference type="RefSeq" id="WP_267569162.1">
    <property type="nucleotide sequence ID" value="NZ_JAPNTZ010000021.1"/>
</dbReference>
<dbReference type="Proteomes" id="UP001151002">
    <property type="component" value="Unassembled WGS sequence"/>
</dbReference>
<feature type="domain" description="Putative zinc-finger" evidence="4">
    <location>
        <begin position="7"/>
        <end position="36"/>
    </location>
</feature>
<evidence type="ECO:0000256" key="3">
    <source>
        <dbReference type="SAM" id="Phobius"/>
    </source>
</evidence>
<evidence type="ECO:0000256" key="2">
    <source>
        <dbReference type="ARBA" id="ARBA00023163"/>
    </source>
</evidence>
<comment type="caution">
    <text evidence="5">The sequence shown here is derived from an EMBL/GenBank/DDBJ whole genome shotgun (WGS) entry which is preliminary data.</text>
</comment>
<keyword evidence="3" id="KW-1133">Transmembrane helix</keyword>
<sequence length="225" mass="23396">MSGHQTEQLGAYALGVLDDDEWAAVHAHVEDCPRCRDEVGDLRRIEERLGEIPPEAFLEGPPPDADLLLQKTLSQVRDEGRSHDRRRRAVWTLAAAAAVLVAVAGGLFIGRSGSGSPGSVQPPAAVVAAPRTISAIDRGTGTSMQVTITPAAGWVRLKATVDGVPAGSQCRLFVVARDGSREFAGSWLVGASGTTVDGSALVAPAEVTAVQVETYAGQVLATAPI</sequence>
<reference evidence="5" key="1">
    <citation type="submission" date="2022-11" db="EMBL/GenBank/DDBJ databases">
        <authorList>
            <person name="Somphong A."/>
            <person name="Phongsopitanun W."/>
        </authorList>
    </citation>
    <scope>NUCLEOTIDE SEQUENCE</scope>
    <source>
        <strain evidence="5">Pm04-4</strain>
    </source>
</reference>
<accession>A0ABT4BDJ0</accession>
<keyword evidence="1" id="KW-0805">Transcription regulation</keyword>
<organism evidence="5 6">
    <name type="scientific">Paractinoplanes pyxinae</name>
    <dbReference type="NCBI Taxonomy" id="2997416"/>
    <lineage>
        <taxon>Bacteria</taxon>
        <taxon>Bacillati</taxon>
        <taxon>Actinomycetota</taxon>
        <taxon>Actinomycetes</taxon>
        <taxon>Micromonosporales</taxon>
        <taxon>Micromonosporaceae</taxon>
        <taxon>Paractinoplanes</taxon>
    </lineage>
</organism>
<evidence type="ECO:0000256" key="1">
    <source>
        <dbReference type="ARBA" id="ARBA00023015"/>
    </source>
</evidence>
<proteinExistence type="predicted"/>
<keyword evidence="6" id="KW-1185">Reference proteome</keyword>
<protein>
    <submittedName>
        <fullName evidence="5">Zf-HC2 domain-containing protein</fullName>
    </submittedName>
</protein>
<keyword evidence="3" id="KW-0812">Transmembrane</keyword>
<keyword evidence="3" id="KW-0472">Membrane</keyword>
<evidence type="ECO:0000259" key="4">
    <source>
        <dbReference type="Pfam" id="PF13490"/>
    </source>
</evidence>